<dbReference type="InterPro" id="IPR036875">
    <property type="entry name" value="Znf_CCHC_sf"/>
</dbReference>
<reference evidence="2 3" key="1">
    <citation type="journal article" date="2023" name="Insect Mol. Biol.">
        <title>Genome sequencing provides insights into the evolution of gene families encoding plant cell wall-degrading enzymes in longhorned beetles.</title>
        <authorList>
            <person name="Shin N.R."/>
            <person name="Okamura Y."/>
            <person name="Kirsch R."/>
            <person name="Pauchet Y."/>
        </authorList>
    </citation>
    <scope>NUCLEOTIDE SEQUENCE [LARGE SCALE GENOMIC DNA]</scope>
    <source>
        <strain evidence="2">EAD_L_NR</strain>
    </source>
</reference>
<organism evidence="2 3">
    <name type="scientific">Exocentrus adspersus</name>
    <dbReference type="NCBI Taxonomy" id="1586481"/>
    <lineage>
        <taxon>Eukaryota</taxon>
        <taxon>Metazoa</taxon>
        <taxon>Ecdysozoa</taxon>
        <taxon>Arthropoda</taxon>
        <taxon>Hexapoda</taxon>
        <taxon>Insecta</taxon>
        <taxon>Pterygota</taxon>
        <taxon>Neoptera</taxon>
        <taxon>Endopterygota</taxon>
        <taxon>Coleoptera</taxon>
        <taxon>Polyphaga</taxon>
        <taxon>Cucujiformia</taxon>
        <taxon>Chrysomeloidea</taxon>
        <taxon>Cerambycidae</taxon>
        <taxon>Lamiinae</taxon>
        <taxon>Acanthocinini</taxon>
        <taxon>Exocentrus</taxon>
    </lineage>
</organism>
<feature type="region of interest" description="Disordered" evidence="1">
    <location>
        <begin position="209"/>
        <end position="234"/>
    </location>
</feature>
<evidence type="ECO:0000313" key="2">
    <source>
        <dbReference type="EMBL" id="KAJ8910051.1"/>
    </source>
</evidence>
<feature type="compositionally biased region" description="Polar residues" evidence="1">
    <location>
        <begin position="297"/>
        <end position="317"/>
    </location>
</feature>
<sequence>MPQNGRPGNPDENADHDEGIVEPYKLSEVFSIVPEFEGDQIVLGTFLNACEHAFSMAVGEQRKLLIIHIKNKLKGRAAQLINSRNPATWDEIKQLLSLHFGDSRDLKSLIQDLQRMRQLPNESALTFFSRLQTHNAKMHSAVHKAGLTREQKTAQSQLIETMTLNTLLTGLEPRLAHIIRAGNPNSMLEALHRIKRELQLSYFENQKFDRTSLPRNNPNQQKRPIPNQPKLCNTCKRTGHTANECRVRQQPATSLTSSSYRNVPYNSQNYPSQPQQYPPRPFPVAQQQQQLRFQQPNHNQRPVPQPGQRPNQYQTPRPSVIQPKPNYNQPRTYHVNINDDQYYCSDQYQQFTDDFFEQPDPYYFDNPNYEYYDQDFHLGLQSQEDPPDYAKTNSQNLDTITNLQEQVQTMNLDDMNPNLNFPEQSFI</sequence>
<evidence type="ECO:0000256" key="1">
    <source>
        <dbReference type="SAM" id="MobiDB-lite"/>
    </source>
</evidence>
<dbReference type="EMBL" id="JANEYG010000363">
    <property type="protein sequence ID" value="KAJ8910051.1"/>
    <property type="molecule type" value="Genomic_DNA"/>
</dbReference>
<gene>
    <name evidence="2" type="ORF">NQ315_000455</name>
</gene>
<dbReference type="GO" id="GO:0008270">
    <property type="term" value="F:zinc ion binding"/>
    <property type="evidence" value="ECO:0007669"/>
    <property type="project" value="InterPro"/>
</dbReference>
<feature type="compositionally biased region" description="Low complexity" evidence="1">
    <location>
        <begin position="283"/>
        <end position="296"/>
    </location>
</feature>
<dbReference type="AlphaFoldDB" id="A0AAV8V7A3"/>
<keyword evidence="3" id="KW-1185">Reference proteome</keyword>
<evidence type="ECO:0000313" key="3">
    <source>
        <dbReference type="Proteomes" id="UP001159042"/>
    </source>
</evidence>
<evidence type="ECO:0008006" key="4">
    <source>
        <dbReference type="Google" id="ProtNLM"/>
    </source>
</evidence>
<dbReference type="Proteomes" id="UP001159042">
    <property type="component" value="Unassembled WGS sequence"/>
</dbReference>
<dbReference type="SUPFAM" id="SSF57756">
    <property type="entry name" value="Retrovirus zinc finger-like domains"/>
    <property type="match status" value="1"/>
</dbReference>
<feature type="region of interest" description="Disordered" evidence="1">
    <location>
        <begin position="246"/>
        <end position="328"/>
    </location>
</feature>
<proteinExistence type="predicted"/>
<feature type="compositionally biased region" description="Polar residues" evidence="1">
    <location>
        <begin position="250"/>
        <end position="261"/>
    </location>
</feature>
<accession>A0AAV8V7A3</accession>
<dbReference type="GO" id="GO:0003676">
    <property type="term" value="F:nucleic acid binding"/>
    <property type="evidence" value="ECO:0007669"/>
    <property type="project" value="InterPro"/>
</dbReference>
<comment type="caution">
    <text evidence="2">The sequence shown here is derived from an EMBL/GenBank/DDBJ whole genome shotgun (WGS) entry which is preliminary data.</text>
</comment>
<feature type="compositionally biased region" description="Low complexity" evidence="1">
    <location>
        <begin position="264"/>
        <end position="275"/>
    </location>
</feature>
<protein>
    <recommendedName>
        <fullName evidence="4">CCHC-type domain-containing protein</fullName>
    </recommendedName>
</protein>
<feature type="compositionally biased region" description="Polar residues" evidence="1">
    <location>
        <begin position="213"/>
        <end position="222"/>
    </location>
</feature>
<name>A0AAV8V7A3_9CUCU</name>